<comment type="caution">
    <text evidence="1">The sequence shown here is derived from an EMBL/GenBank/DDBJ whole genome shotgun (WGS) entry which is preliminary data.</text>
</comment>
<proteinExistence type="predicted"/>
<dbReference type="AlphaFoldDB" id="A0A0A2LL13"/>
<dbReference type="Proteomes" id="UP000030129">
    <property type="component" value="Unassembled WGS sequence"/>
</dbReference>
<dbReference type="EMBL" id="JRLV01000014">
    <property type="protein sequence ID" value="KGO79971.1"/>
    <property type="molecule type" value="Genomic_DNA"/>
</dbReference>
<accession>A0A0A2LL13</accession>
<evidence type="ECO:0000313" key="1">
    <source>
        <dbReference type="EMBL" id="KGO79971.1"/>
    </source>
</evidence>
<gene>
    <name evidence="1" type="ORF">Q763_12270</name>
</gene>
<dbReference type="RefSeq" id="WP_035134595.1">
    <property type="nucleotide sequence ID" value="NZ_JRLV01000014.1"/>
</dbReference>
<organism evidence="1 2">
    <name type="scientific">Flavobacterium beibuense F44-8</name>
    <dbReference type="NCBI Taxonomy" id="1406840"/>
    <lineage>
        <taxon>Bacteria</taxon>
        <taxon>Pseudomonadati</taxon>
        <taxon>Bacteroidota</taxon>
        <taxon>Flavobacteriia</taxon>
        <taxon>Flavobacteriales</taxon>
        <taxon>Flavobacteriaceae</taxon>
        <taxon>Flavobacterium</taxon>
    </lineage>
</organism>
<name>A0A0A2LL13_9FLAO</name>
<dbReference type="eggNOG" id="COG2250">
    <property type="taxonomic scope" value="Bacteria"/>
</dbReference>
<sequence>METKTAQELEAFASLLTKATEFNMLDPYHNREDMYTAKLFFSGYNDLNLAVMDIIQVCMTALYSMEESGNDRKLASALTIADVLQIALDLMPMEEFQILDSCHQLHLKLKDLENENQE</sequence>
<reference evidence="1 2" key="1">
    <citation type="submission" date="2013-09" db="EMBL/GenBank/DDBJ databases">
        <authorList>
            <person name="Zeng Z."/>
            <person name="Chen C."/>
        </authorList>
    </citation>
    <scope>NUCLEOTIDE SEQUENCE [LARGE SCALE GENOMIC DNA]</scope>
    <source>
        <strain evidence="1 2">F44-8</strain>
    </source>
</reference>
<evidence type="ECO:0000313" key="2">
    <source>
        <dbReference type="Proteomes" id="UP000030129"/>
    </source>
</evidence>
<protein>
    <submittedName>
        <fullName evidence="1">Uncharacterized protein</fullName>
    </submittedName>
</protein>
<keyword evidence="2" id="KW-1185">Reference proteome</keyword>
<dbReference type="STRING" id="1406840.Q763_12270"/>